<proteinExistence type="predicted"/>
<evidence type="ECO:0000313" key="2">
    <source>
        <dbReference type="Proteomes" id="UP001219525"/>
    </source>
</evidence>
<evidence type="ECO:0000313" key="1">
    <source>
        <dbReference type="EMBL" id="KAJ7227200.1"/>
    </source>
</evidence>
<protein>
    <submittedName>
        <fullName evidence="1">Uncharacterized protein</fullName>
    </submittedName>
</protein>
<accession>A0AAD6YRH3</accession>
<reference evidence="1" key="1">
    <citation type="submission" date="2023-03" db="EMBL/GenBank/DDBJ databases">
        <title>Massive genome expansion in bonnet fungi (Mycena s.s.) driven by repeated elements and novel gene families across ecological guilds.</title>
        <authorList>
            <consortium name="Lawrence Berkeley National Laboratory"/>
            <person name="Harder C.B."/>
            <person name="Miyauchi S."/>
            <person name="Viragh M."/>
            <person name="Kuo A."/>
            <person name="Thoen E."/>
            <person name="Andreopoulos B."/>
            <person name="Lu D."/>
            <person name="Skrede I."/>
            <person name="Drula E."/>
            <person name="Henrissat B."/>
            <person name="Morin E."/>
            <person name="Kohler A."/>
            <person name="Barry K."/>
            <person name="LaButti K."/>
            <person name="Morin E."/>
            <person name="Salamov A."/>
            <person name="Lipzen A."/>
            <person name="Mereny Z."/>
            <person name="Hegedus B."/>
            <person name="Baldrian P."/>
            <person name="Stursova M."/>
            <person name="Weitz H."/>
            <person name="Taylor A."/>
            <person name="Grigoriev I.V."/>
            <person name="Nagy L.G."/>
            <person name="Martin F."/>
            <person name="Kauserud H."/>
        </authorList>
    </citation>
    <scope>NUCLEOTIDE SEQUENCE</scope>
    <source>
        <strain evidence="1">9144</strain>
    </source>
</reference>
<name>A0AAD6YRH3_9AGAR</name>
<dbReference type="AlphaFoldDB" id="A0AAD6YRH3"/>
<sequence length="131" mass="14110">MQWSGGTERFLKNFCFFSVQTSPSSGTPVVDFGQQSGTSLTWNVNVTVGTQLTLNIKDSTGLAQSSAPFPVTTSGAGDSCLCRRYVSPYKPLKCRQPSASCFQRYTIAGHLAQSVSAWVQVRPLFSGTSLT</sequence>
<dbReference type="EMBL" id="JARJCW010000003">
    <property type="protein sequence ID" value="KAJ7227200.1"/>
    <property type="molecule type" value="Genomic_DNA"/>
</dbReference>
<dbReference type="Proteomes" id="UP001219525">
    <property type="component" value="Unassembled WGS sequence"/>
</dbReference>
<gene>
    <name evidence="1" type="ORF">GGX14DRAFT_418560</name>
</gene>
<comment type="caution">
    <text evidence="1">The sequence shown here is derived from an EMBL/GenBank/DDBJ whole genome shotgun (WGS) entry which is preliminary data.</text>
</comment>
<organism evidence="1 2">
    <name type="scientific">Mycena pura</name>
    <dbReference type="NCBI Taxonomy" id="153505"/>
    <lineage>
        <taxon>Eukaryota</taxon>
        <taxon>Fungi</taxon>
        <taxon>Dikarya</taxon>
        <taxon>Basidiomycota</taxon>
        <taxon>Agaricomycotina</taxon>
        <taxon>Agaricomycetes</taxon>
        <taxon>Agaricomycetidae</taxon>
        <taxon>Agaricales</taxon>
        <taxon>Marasmiineae</taxon>
        <taxon>Mycenaceae</taxon>
        <taxon>Mycena</taxon>
    </lineage>
</organism>
<keyword evidence="2" id="KW-1185">Reference proteome</keyword>